<evidence type="ECO:0000313" key="1">
    <source>
        <dbReference type="EMBL" id="TFB99539.1"/>
    </source>
</evidence>
<sequence>MRADAVRADRVPAEARQASEAWKQLADVASTDVFAPELVAQLPEPARRWLIHAIPTGTPLSGSVQVTMRGEIRLGAWRRFSARQVIVPGAGYIWAATAWVAGLPVRGFDRFSAGTGEMRWRMLGLFPVVTAVGADVARSAAGRLASEIVLAPTGFRSAIWTAGRSADHVIGTFQIGGEEESVELRIGPLGEVQSAFLSRWGNPDGAPFGRYPFGCTAHTEQQYGGLTLPATLTAGWWWGTARQPEGEFFRARITAVALS</sequence>
<accession>A0A4R8W044</accession>
<dbReference type="RefSeq" id="WP_134454416.1">
    <property type="nucleotide sequence ID" value="NZ_SOFL01000044.1"/>
</dbReference>
<dbReference type="OrthoDB" id="3671061at2"/>
<dbReference type="Proteomes" id="UP000297907">
    <property type="component" value="Unassembled WGS sequence"/>
</dbReference>
<dbReference type="InterPro" id="IPR046674">
    <property type="entry name" value="DUF6544"/>
</dbReference>
<evidence type="ECO:0000313" key="2">
    <source>
        <dbReference type="Proteomes" id="UP000297907"/>
    </source>
</evidence>
<comment type="caution">
    <text evidence="1">The sequence shown here is derived from an EMBL/GenBank/DDBJ whole genome shotgun (WGS) entry which is preliminary data.</text>
</comment>
<dbReference type="AlphaFoldDB" id="A0A4R8W044"/>
<organism evidence="1 2">
    <name type="scientific">Cryobacterium adonitolivorans</name>
    <dbReference type="NCBI Taxonomy" id="1259189"/>
    <lineage>
        <taxon>Bacteria</taxon>
        <taxon>Bacillati</taxon>
        <taxon>Actinomycetota</taxon>
        <taxon>Actinomycetes</taxon>
        <taxon>Micrococcales</taxon>
        <taxon>Microbacteriaceae</taxon>
        <taxon>Cryobacterium</taxon>
    </lineage>
</organism>
<dbReference type="Pfam" id="PF20181">
    <property type="entry name" value="DUF6544"/>
    <property type="match status" value="1"/>
</dbReference>
<keyword evidence="2" id="KW-1185">Reference proteome</keyword>
<proteinExistence type="predicted"/>
<name>A0A4R8W044_9MICO</name>
<reference evidence="1 2" key="1">
    <citation type="submission" date="2019-03" db="EMBL/GenBank/DDBJ databases">
        <title>Genomics of glacier-inhabiting Cryobacterium strains.</title>
        <authorList>
            <person name="Liu Q."/>
            <person name="Xin Y.-H."/>
        </authorList>
    </citation>
    <scope>NUCLEOTIDE SEQUENCE [LARGE SCALE GENOMIC DNA]</scope>
    <source>
        <strain evidence="1 2">RHLS22-1</strain>
    </source>
</reference>
<protein>
    <submittedName>
        <fullName evidence="1">Uncharacterized protein</fullName>
    </submittedName>
</protein>
<gene>
    <name evidence="1" type="ORF">E3O42_13365</name>
</gene>
<dbReference type="EMBL" id="SOFL01000044">
    <property type="protein sequence ID" value="TFB99539.1"/>
    <property type="molecule type" value="Genomic_DNA"/>
</dbReference>